<dbReference type="RefSeq" id="WP_188387977.1">
    <property type="nucleotide sequence ID" value="NZ_BMFK01000001.1"/>
</dbReference>
<gene>
    <name evidence="5" type="ORF">GCM10007140_17480</name>
</gene>
<dbReference type="Proteomes" id="UP000605259">
    <property type="component" value="Unassembled WGS sequence"/>
</dbReference>
<keyword evidence="3" id="KW-0808">Transferase</keyword>
<evidence type="ECO:0000259" key="4">
    <source>
        <dbReference type="Pfam" id="PF08241"/>
    </source>
</evidence>
<comment type="caution">
    <text evidence="5">The sequence shown here is derived from an EMBL/GenBank/DDBJ whole genome shotgun (WGS) entry which is preliminary data.</text>
</comment>
<dbReference type="PANTHER" id="PTHR44942:SF4">
    <property type="entry name" value="METHYLTRANSFERASE TYPE 11 DOMAIN-CONTAINING PROTEIN"/>
    <property type="match status" value="1"/>
</dbReference>
<keyword evidence="2 5" id="KW-0489">Methyltransferase</keyword>
<name>A0A917ENQ1_9BACI</name>
<evidence type="ECO:0000256" key="3">
    <source>
        <dbReference type="ARBA" id="ARBA00022679"/>
    </source>
</evidence>
<dbReference type="Pfam" id="PF08241">
    <property type="entry name" value="Methyltransf_11"/>
    <property type="match status" value="1"/>
</dbReference>
<evidence type="ECO:0000256" key="1">
    <source>
        <dbReference type="ARBA" id="ARBA00008361"/>
    </source>
</evidence>
<reference evidence="5" key="1">
    <citation type="journal article" date="2014" name="Int. J. Syst. Evol. Microbiol.">
        <title>Complete genome sequence of Corynebacterium casei LMG S-19264T (=DSM 44701T), isolated from a smear-ripened cheese.</title>
        <authorList>
            <consortium name="US DOE Joint Genome Institute (JGI-PGF)"/>
            <person name="Walter F."/>
            <person name="Albersmeier A."/>
            <person name="Kalinowski J."/>
            <person name="Ruckert C."/>
        </authorList>
    </citation>
    <scope>NUCLEOTIDE SEQUENCE</scope>
    <source>
        <strain evidence="5">CGMCC 1.12698</strain>
    </source>
</reference>
<dbReference type="GO" id="GO:0032259">
    <property type="term" value="P:methylation"/>
    <property type="evidence" value="ECO:0007669"/>
    <property type="project" value="UniProtKB-KW"/>
</dbReference>
<dbReference type="GO" id="GO:0008757">
    <property type="term" value="F:S-adenosylmethionine-dependent methyltransferase activity"/>
    <property type="evidence" value="ECO:0007669"/>
    <property type="project" value="InterPro"/>
</dbReference>
<evidence type="ECO:0000313" key="5">
    <source>
        <dbReference type="EMBL" id="GGE67915.1"/>
    </source>
</evidence>
<reference evidence="5" key="2">
    <citation type="submission" date="2020-09" db="EMBL/GenBank/DDBJ databases">
        <authorList>
            <person name="Sun Q."/>
            <person name="Zhou Y."/>
        </authorList>
    </citation>
    <scope>NUCLEOTIDE SEQUENCE</scope>
    <source>
        <strain evidence="5">CGMCC 1.12698</strain>
    </source>
</reference>
<keyword evidence="6" id="KW-1185">Reference proteome</keyword>
<protein>
    <submittedName>
        <fullName evidence="5">SAM-dependent methyltransferase</fullName>
    </submittedName>
</protein>
<evidence type="ECO:0000313" key="6">
    <source>
        <dbReference type="Proteomes" id="UP000605259"/>
    </source>
</evidence>
<dbReference type="PANTHER" id="PTHR44942">
    <property type="entry name" value="METHYLTRANSF_11 DOMAIN-CONTAINING PROTEIN"/>
    <property type="match status" value="1"/>
</dbReference>
<sequence length="255" mass="29240">MNNKQRIVSQFGQNAHKYVTSTIHAKGKDLPLLVEVVKENRHERLLDIATGGGHVVHTLAPFFNEAVALDLTKDMLKNAEAFIQENGHENVSFVEGDAENLPFADASFDTVTCRIAPHHFPHVDRFVHEAYRVVEKNGLFLLIDNVAPEREELDEFYNIVEKRRDSSHFRACKKTEWISMIERTGFRVESIVTFTKTFPFEWWCSMTNLPEDEKNALNEYMLSAPEAIRSYFQVEIEDGSVQSFDAGAMFLVARK</sequence>
<proteinExistence type="inferred from homology"/>
<accession>A0A917ENQ1</accession>
<dbReference type="SUPFAM" id="SSF53335">
    <property type="entry name" value="S-adenosyl-L-methionine-dependent methyltransferases"/>
    <property type="match status" value="1"/>
</dbReference>
<dbReference type="InterPro" id="IPR029063">
    <property type="entry name" value="SAM-dependent_MTases_sf"/>
</dbReference>
<dbReference type="CDD" id="cd02440">
    <property type="entry name" value="AdoMet_MTases"/>
    <property type="match status" value="1"/>
</dbReference>
<dbReference type="InterPro" id="IPR013216">
    <property type="entry name" value="Methyltransf_11"/>
</dbReference>
<comment type="similarity">
    <text evidence="1">Belongs to the methyltransferase superfamily.</text>
</comment>
<dbReference type="AlphaFoldDB" id="A0A917ENQ1"/>
<evidence type="ECO:0000256" key="2">
    <source>
        <dbReference type="ARBA" id="ARBA00022603"/>
    </source>
</evidence>
<feature type="domain" description="Methyltransferase type 11" evidence="4">
    <location>
        <begin position="46"/>
        <end position="141"/>
    </location>
</feature>
<organism evidence="5 6">
    <name type="scientific">Priestia taiwanensis</name>
    <dbReference type="NCBI Taxonomy" id="1347902"/>
    <lineage>
        <taxon>Bacteria</taxon>
        <taxon>Bacillati</taxon>
        <taxon>Bacillota</taxon>
        <taxon>Bacilli</taxon>
        <taxon>Bacillales</taxon>
        <taxon>Bacillaceae</taxon>
        <taxon>Priestia</taxon>
    </lineage>
</organism>
<dbReference type="EMBL" id="BMFK01000001">
    <property type="protein sequence ID" value="GGE67915.1"/>
    <property type="molecule type" value="Genomic_DNA"/>
</dbReference>
<dbReference type="Gene3D" id="3.40.50.150">
    <property type="entry name" value="Vaccinia Virus protein VP39"/>
    <property type="match status" value="1"/>
</dbReference>
<dbReference type="InterPro" id="IPR051052">
    <property type="entry name" value="Diverse_substrate_MTase"/>
</dbReference>